<keyword evidence="2" id="KW-0479">Metal-binding</keyword>
<protein>
    <submittedName>
        <fullName evidence="4">Hemerythrin HHE cation binding domain protein</fullName>
    </submittedName>
</protein>
<evidence type="ECO:0000256" key="3">
    <source>
        <dbReference type="ARBA" id="ARBA00023004"/>
    </source>
</evidence>
<dbReference type="InterPro" id="IPR012827">
    <property type="entry name" value="Hemerythrin_metal-bd"/>
</dbReference>
<dbReference type="eggNOG" id="arCOG06577">
    <property type="taxonomic scope" value="Archaea"/>
</dbReference>
<evidence type="ECO:0000313" key="4">
    <source>
        <dbReference type="EMBL" id="ADI31369.1"/>
    </source>
</evidence>
<dbReference type="KEGG" id="shc:Shell_0230"/>
<dbReference type="SUPFAM" id="SSF47188">
    <property type="entry name" value="Hemerythrin-like"/>
    <property type="match status" value="1"/>
</dbReference>
<proteinExistence type="inferred from homology"/>
<dbReference type="InterPro" id="IPR035938">
    <property type="entry name" value="Hemerythrin-like_sf"/>
</dbReference>
<dbReference type="HOGENOM" id="CLU_1092464_0_0_2"/>
<evidence type="ECO:0000256" key="2">
    <source>
        <dbReference type="ARBA" id="ARBA00022723"/>
    </source>
</evidence>
<dbReference type="CDD" id="cd12107">
    <property type="entry name" value="Hemerythrin"/>
    <property type="match status" value="1"/>
</dbReference>
<dbReference type="STRING" id="591019.Shell_0230"/>
<dbReference type="GO" id="GO:0046872">
    <property type="term" value="F:metal ion binding"/>
    <property type="evidence" value="ECO:0007669"/>
    <property type="project" value="UniProtKB-KW"/>
</dbReference>
<evidence type="ECO:0000313" key="5">
    <source>
        <dbReference type="Proteomes" id="UP000002573"/>
    </source>
</evidence>
<accession>D7DB22</accession>
<reference evidence="4 5" key="2">
    <citation type="journal article" date="2011" name="Stand. Genomic Sci.">
        <title>Complete genome sequence of Staphylothermus hellenicus P8.</title>
        <authorList>
            <person name="Anderson I."/>
            <person name="Wirth R."/>
            <person name="Lucas S."/>
            <person name="Copeland A."/>
            <person name="Lapidus A."/>
            <person name="Cheng J.F."/>
            <person name="Goodwin L."/>
            <person name="Pitluck S."/>
            <person name="Davenport K."/>
            <person name="Detter J.C."/>
            <person name="Han C."/>
            <person name="Tapia R."/>
            <person name="Land M."/>
            <person name="Hauser L."/>
            <person name="Pati A."/>
            <person name="Mikhailova N."/>
            <person name="Woyke T."/>
            <person name="Klenk H.P."/>
            <person name="Kyrpides N."/>
            <person name="Ivanova N."/>
        </authorList>
    </citation>
    <scope>NUCLEOTIDE SEQUENCE [LARGE SCALE GENOMIC DNA]</scope>
    <source>
        <strain evidence="5">DSM 12710 / JCM 10830 / BK20S6-10-b1 / P8</strain>
    </source>
</reference>
<sequence>MRMSLYDLVVDNIVDIIHNIDLEKLKLLLEQEFIDEYKSNNCAEDLYNDIMKRGNGIFLYSIRDSIFLELLVYNGVITNIGPGKLEINEKEDVKNMLRSLNNPCIITVYRVKQPTYRFINKYLCGIKIMDQLHIEMFGLMDNLILAIIRGDLKNLKNLAEKLYEHTEKKHFKTEEDLMLQTKYNKHYKEDYKIHITWHKDFLKIISEIKKNAEKKDYISLLENLLMIFHTYFDKYLEEADAKLAKYLKSLGNIS</sequence>
<keyword evidence="3" id="KW-0408">Iron</keyword>
<evidence type="ECO:0000256" key="1">
    <source>
        <dbReference type="ARBA" id="ARBA00010587"/>
    </source>
</evidence>
<comment type="similarity">
    <text evidence="1">Belongs to the hemerythrin family.</text>
</comment>
<name>D7DB22_STAHD</name>
<keyword evidence="5" id="KW-1185">Reference proteome</keyword>
<organism evidence="4 5">
    <name type="scientific">Staphylothermus hellenicus (strain DSM 12710 / JCM 10830 / BK20S6-10-b1 / P8)</name>
    <dbReference type="NCBI Taxonomy" id="591019"/>
    <lineage>
        <taxon>Archaea</taxon>
        <taxon>Thermoproteota</taxon>
        <taxon>Thermoprotei</taxon>
        <taxon>Desulfurococcales</taxon>
        <taxon>Desulfurococcaceae</taxon>
        <taxon>Staphylothermus</taxon>
    </lineage>
</organism>
<gene>
    <name evidence="4" type="ordered locus">Shell_0230</name>
</gene>
<reference evidence="5" key="1">
    <citation type="submission" date="2010-05" db="EMBL/GenBank/DDBJ databases">
        <title>Complete sequence of Staphylothermus hellenicus DSM 12710.</title>
        <authorList>
            <consortium name="US DOE Joint Genome Institute"/>
            <person name="Lucas S."/>
            <person name="Copeland A."/>
            <person name="Lapidus A."/>
            <person name="Cheng J.-F."/>
            <person name="Bruce D."/>
            <person name="Goodwin L."/>
            <person name="Pitluck S."/>
            <person name="Davenport K."/>
            <person name="Detter J.C."/>
            <person name="Han C."/>
            <person name="Tapia R."/>
            <person name="Larimer F."/>
            <person name="Land M."/>
            <person name="Hauser L."/>
            <person name="Kyrpides N."/>
            <person name="Mikhailova N."/>
            <person name="Anderson I.J."/>
            <person name="Woyke T."/>
        </authorList>
    </citation>
    <scope>NUCLEOTIDE SEQUENCE [LARGE SCALE GENOMIC DNA]</scope>
    <source>
        <strain evidence="5">DSM 12710 / JCM 10830 / BK20S6-10-b1 / P8</strain>
    </source>
</reference>
<dbReference type="Gene3D" id="1.20.120.50">
    <property type="entry name" value="Hemerythrin-like"/>
    <property type="match status" value="1"/>
</dbReference>
<dbReference type="Proteomes" id="UP000002573">
    <property type="component" value="Chromosome"/>
</dbReference>
<dbReference type="EMBL" id="CP002051">
    <property type="protein sequence ID" value="ADI31369.1"/>
    <property type="molecule type" value="Genomic_DNA"/>
</dbReference>
<dbReference type="AlphaFoldDB" id="D7DB22"/>